<evidence type="ECO:0000256" key="1">
    <source>
        <dbReference type="SAM" id="MobiDB-lite"/>
    </source>
</evidence>
<dbReference type="EMBL" id="NGMS01000003">
    <property type="protein sequence ID" value="OTP24940.1"/>
    <property type="molecule type" value="Genomic_DNA"/>
</dbReference>
<feature type="compositionally biased region" description="Basic and acidic residues" evidence="1">
    <location>
        <begin position="69"/>
        <end position="81"/>
    </location>
</feature>
<evidence type="ECO:0000313" key="2">
    <source>
        <dbReference type="EMBL" id="OTP24940.1"/>
    </source>
</evidence>
<accession>A0A242KVQ6</accession>
<feature type="region of interest" description="Disordered" evidence="1">
    <location>
        <begin position="46"/>
        <end position="96"/>
    </location>
</feature>
<protein>
    <submittedName>
        <fullName evidence="2">Uncharacterized protein</fullName>
    </submittedName>
</protein>
<comment type="caution">
    <text evidence="2">The sequence shown here is derived from an EMBL/GenBank/DDBJ whole genome shotgun (WGS) entry which is preliminary data.</text>
</comment>
<name>A0A242KVQ6_ENTMU</name>
<reference evidence="2 3" key="1">
    <citation type="submission" date="2017-05" db="EMBL/GenBank/DDBJ databases">
        <title>The Genome Sequence of Enterococcus mundtii 6B1_DIV0119.</title>
        <authorList>
            <consortium name="The Broad Institute Genomics Platform"/>
            <consortium name="The Broad Institute Genomic Center for Infectious Diseases"/>
            <person name="Earl A."/>
            <person name="Manson A."/>
            <person name="Schwartman J."/>
            <person name="Gilmore M."/>
            <person name="Abouelleil A."/>
            <person name="Cao P."/>
            <person name="Chapman S."/>
            <person name="Cusick C."/>
            <person name="Shea T."/>
            <person name="Young S."/>
            <person name="Neafsey D."/>
            <person name="Nusbaum C."/>
            <person name="Birren B."/>
        </authorList>
    </citation>
    <scope>NUCLEOTIDE SEQUENCE [LARGE SCALE GENOMIC DNA]</scope>
    <source>
        <strain evidence="2 3">6B1_DIV0119</strain>
    </source>
</reference>
<dbReference type="AlphaFoldDB" id="A0A242KVQ6"/>
<sequence length="153" mass="17050">MKNKPKVSMNKISKGYLYAGIFLVLFLQTNYTVALAEEEILNPVNPSESVTPKNPEHIQLPEEATVTSPEKKQIEKNEETKQVPQPHVNQQKQLKESKAVVKKDDFFRPVERVVLNKKTHSTAGSNEDARVGKTNTGMMLAALSGKMLFGIDG</sequence>
<evidence type="ECO:0000313" key="3">
    <source>
        <dbReference type="Proteomes" id="UP000195024"/>
    </source>
</evidence>
<gene>
    <name evidence="2" type="ORF">A5802_002850</name>
</gene>
<dbReference type="Proteomes" id="UP000195024">
    <property type="component" value="Unassembled WGS sequence"/>
</dbReference>
<organism evidence="2 3">
    <name type="scientific">Enterococcus mundtii</name>
    <dbReference type="NCBI Taxonomy" id="53346"/>
    <lineage>
        <taxon>Bacteria</taxon>
        <taxon>Bacillati</taxon>
        <taxon>Bacillota</taxon>
        <taxon>Bacilli</taxon>
        <taxon>Lactobacillales</taxon>
        <taxon>Enterococcaceae</taxon>
        <taxon>Enterococcus</taxon>
    </lineage>
</organism>
<proteinExistence type="predicted"/>